<evidence type="ECO:0000256" key="2">
    <source>
        <dbReference type="PROSITE-ProRule" id="PRU00108"/>
    </source>
</evidence>
<dbReference type="Proteomes" id="UP000792457">
    <property type="component" value="Unassembled WGS sequence"/>
</dbReference>
<dbReference type="Gene3D" id="1.10.10.60">
    <property type="entry name" value="Homeodomain-like"/>
    <property type="match status" value="1"/>
</dbReference>
<dbReference type="GO" id="GO:0005634">
    <property type="term" value="C:nucleus"/>
    <property type="evidence" value="ECO:0007669"/>
    <property type="project" value="UniProtKB-SubCell"/>
</dbReference>
<dbReference type="InterPro" id="IPR001356">
    <property type="entry name" value="HD"/>
</dbReference>
<gene>
    <name evidence="6" type="ORF">J437_LFUL002559</name>
</gene>
<evidence type="ECO:0000256" key="4">
    <source>
        <dbReference type="SAM" id="MobiDB-lite"/>
    </source>
</evidence>
<dbReference type="AlphaFoldDB" id="A0A8K0JW87"/>
<evidence type="ECO:0000256" key="3">
    <source>
        <dbReference type="RuleBase" id="RU000682"/>
    </source>
</evidence>
<evidence type="ECO:0000259" key="5">
    <source>
        <dbReference type="PROSITE" id="PS50071"/>
    </source>
</evidence>
<dbReference type="SUPFAM" id="SSF46689">
    <property type="entry name" value="Homeodomain-like"/>
    <property type="match status" value="1"/>
</dbReference>
<dbReference type="PANTHER" id="PTHR24340:SF70">
    <property type="entry name" value="NK7.1, ISOFORM A"/>
    <property type="match status" value="1"/>
</dbReference>
<dbReference type="Pfam" id="PF00046">
    <property type="entry name" value="Homeodomain"/>
    <property type="match status" value="1"/>
</dbReference>
<name>A0A8K0JW87_LADFU</name>
<dbReference type="PROSITE" id="PS50071">
    <property type="entry name" value="HOMEOBOX_2"/>
    <property type="match status" value="1"/>
</dbReference>
<reference evidence="6" key="1">
    <citation type="submission" date="2013-04" db="EMBL/GenBank/DDBJ databases">
        <authorList>
            <person name="Qu J."/>
            <person name="Murali S.C."/>
            <person name="Bandaranaike D."/>
            <person name="Bellair M."/>
            <person name="Blankenburg K."/>
            <person name="Chao H."/>
            <person name="Dinh H."/>
            <person name="Doddapaneni H."/>
            <person name="Downs B."/>
            <person name="Dugan-Rocha S."/>
            <person name="Elkadiri S."/>
            <person name="Gnanaolivu R.D."/>
            <person name="Hernandez B."/>
            <person name="Javaid M."/>
            <person name="Jayaseelan J.C."/>
            <person name="Lee S."/>
            <person name="Li M."/>
            <person name="Ming W."/>
            <person name="Munidasa M."/>
            <person name="Muniz J."/>
            <person name="Nguyen L."/>
            <person name="Ongeri F."/>
            <person name="Osuji N."/>
            <person name="Pu L.-L."/>
            <person name="Puazo M."/>
            <person name="Qu C."/>
            <person name="Quiroz J."/>
            <person name="Raj R."/>
            <person name="Weissenberger G."/>
            <person name="Xin Y."/>
            <person name="Zou X."/>
            <person name="Han Y."/>
            <person name="Richards S."/>
            <person name="Worley K."/>
            <person name="Muzny D."/>
            <person name="Gibbs R."/>
        </authorList>
    </citation>
    <scope>NUCLEOTIDE SEQUENCE</scope>
    <source>
        <strain evidence="6">Sampled in the wild</strain>
    </source>
</reference>
<dbReference type="CDD" id="cd00086">
    <property type="entry name" value="homeodomain"/>
    <property type="match status" value="1"/>
</dbReference>
<dbReference type="InterPro" id="IPR050394">
    <property type="entry name" value="Homeobox_NK-like"/>
</dbReference>
<dbReference type="OrthoDB" id="6159439at2759"/>
<organism evidence="6 7">
    <name type="scientific">Ladona fulva</name>
    <name type="common">Scarce chaser dragonfly</name>
    <name type="synonym">Libellula fulva</name>
    <dbReference type="NCBI Taxonomy" id="123851"/>
    <lineage>
        <taxon>Eukaryota</taxon>
        <taxon>Metazoa</taxon>
        <taxon>Ecdysozoa</taxon>
        <taxon>Arthropoda</taxon>
        <taxon>Hexapoda</taxon>
        <taxon>Insecta</taxon>
        <taxon>Pterygota</taxon>
        <taxon>Palaeoptera</taxon>
        <taxon>Odonata</taxon>
        <taxon>Epiprocta</taxon>
        <taxon>Anisoptera</taxon>
        <taxon>Libelluloidea</taxon>
        <taxon>Libellulidae</taxon>
        <taxon>Ladona</taxon>
    </lineage>
</organism>
<comment type="subcellular location">
    <subcellularLocation>
        <location evidence="1 2 3">Nucleus</location>
    </subcellularLocation>
</comment>
<dbReference type="SMART" id="SM00389">
    <property type="entry name" value="HOX"/>
    <property type="match status" value="1"/>
</dbReference>
<evidence type="ECO:0000313" key="7">
    <source>
        <dbReference type="Proteomes" id="UP000792457"/>
    </source>
</evidence>
<keyword evidence="7" id="KW-1185">Reference proteome</keyword>
<comment type="caution">
    <text evidence="6">The sequence shown here is derived from an EMBL/GenBank/DDBJ whole genome shotgun (WGS) entry which is preliminary data.</text>
</comment>
<dbReference type="EMBL" id="KZ308163">
    <property type="protein sequence ID" value="KAG8223509.1"/>
    <property type="molecule type" value="Genomic_DNA"/>
</dbReference>
<protein>
    <recommendedName>
        <fullName evidence="5">Homeobox domain-containing protein</fullName>
    </recommendedName>
</protein>
<accession>A0A8K0JW87</accession>
<feature type="compositionally biased region" description="Low complexity" evidence="4">
    <location>
        <begin position="45"/>
        <end position="67"/>
    </location>
</feature>
<proteinExistence type="predicted"/>
<feature type="region of interest" description="Disordered" evidence="4">
    <location>
        <begin position="45"/>
        <end position="100"/>
    </location>
</feature>
<dbReference type="InterPro" id="IPR009057">
    <property type="entry name" value="Homeodomain-like_sf"/>
</dbReference>
<sequence>MPSGSILKMDVLALVLALSVITSLSIDLNVLVLNSILLHPTSPVSLTTTKSSPAPAAAVPLTAGATPPAAPKPSKRKKESSTSSSSSTKSESGGGGGAAAAAAAADADAGNFSDGENKKKKKARTTFTGRQIFELEKQFEVKKYLSSSERADMAKLLNVTETQWCFVHLPRVIKGISATVTDWDQTKCKGGLKICGLDDENKWVRKLVMVKTIKRDGRQMTVTPRFRDQFKLNRYNHSQEKLRKEMAETKLRNI</sequence>
<dbReference type="GO" id="GO:0000981">
    <property type="term" value="F:DNA-binding transcription factor activity, RNA polymerase II-specific"/>
    <property type="evidence" value="ECO:0007669"/>
    <property type="project" value="TreeGrafter"/>
</dbReference>
<dbReference type="GO" id="GO:0030154">
    <property type="term" value="P:cell differentiation"/>
    <property type="evidence" value="ECO:0007669"/>
    <property type="project" value="TreeGrafter"/>
</dbReference>
<keyword evidence="2 3" id="KW-0371">Homeobox</keyword>
<evidence type="ECO:0000256" key="1">
    <source>
        <dbReference type="ARBA" id="ARBA00004123"/>
    </source>
</evidence>
<feature type="domain" description="Homeobox" evidence="5">
    <location>
        <begin position="118"/>
        <end position="163"/>
    </location>
</feature>
<dbReference type="GO" id="GO:0000978">
    <property type="term" value="F:RNA polymerase II cis-regulatory region sequence-specific DNA binding"/>
    <property type="evidence" value="ECO:0007669"/>
    <property type="project" value="TreeGrafter"/>
</dbReference>
<feature type="DNA-binding region" description="Homeobox" evidence="2">
    <location>
        <begin position="120"/>
        <end position="164"/>
    </location>
</feature>
<keyword evidence="2 3" id="KW-0539">Nucleus</keyword>
<evidence type="ECO:0000313" key="6">
    <source>
        <dbReference type="EMBL" id="KAG8223509.1"/>
    </source>
</evidence>
<dbReference type="PANTHER" id="PTHR24340">
    <property type="entry name" value="HOMEOBOX PROTEIN NKX"/>
    <property type="match status" value="1"/>
</dbReference>
<feature type="compositionally biased region" description="Low complexity" evidence="4">
    <location>
        <begin position="81"/>
        <end position="91"/>
    </location>
</feature>
<reference evidence="6" key="2">
    <citation type="submission" date="2017-10" db="EMBL/GenBank/DDBJ databases">
        <title>Ladona fulva Genome sequencing and assembly.</title>
        <authorList>
            <person name="Murali S."/>
            <person name="Richards S."/>
            <person name="Bandaranaike D."/>
            <person name="Bellair M."/>
            <person name="Blankenburg K."/>
            <person name="Chao H."/>
            <person name="Dinh H."/>
            <person name="Doddapaneni H."/>
            <person name="Dugan-Rocha S."/>
            <person name="Elkadiri S."/>
            <person name="Gnanaolivu R."/>
            <person name="Hernandez B."/>
            <person name="Skinner E."/>
            <person name="Javaid M."/>
            <person name="Lee S."/>
            <person name="Li M."/>
            <person name="Ming W."/>
            <person name="Munidasa M."/>
            <person name="Muniz J."/>
            <person name="Nguyen L."/>
            <person name="Hughes D."/>
            <person name="Osuji N."/>
            <person name="Pu L.-L."/>
            <person name="Puazo M."/>
            <person name="Qu C."/>
            <person name="Quiroz J."/>
            <person name="Raj R."/>
            <person name="Weissenberger G."/>
            <person name="Xin Y."/>
            <person name="Zou X."/>
            <person name="Han Y."/>
            <person name="Worley K."/>
            <person name="Muzny D."/>
            <person name="Gibbs R."/>
        </authorList>
    </citation>
    <scope>NUCLEOTIDE SEQUENCE</scope>
    <source>
        <strain evidence="6">Sampled in the wild</strain>
    </source>
</reference>
<keyword evidence="2 3" id="KW-0238">DNA-binding</keyword>